<keyword evidence="5" id="KW-1185">Reference proteome</keyword>
<evidence type="ECO:0000256" key="2">
    <source>
        <dbReference type="ARBA" id="ARBA00038358"/>
    </source>
</evidence>
<accession>A0A1L9U0W4</accession>
<feature type="region of interest" description="Disordered" evidence="3">
    <location>
        <begin position="1"/>
        <end position="39"/>
    </location>
</feature>
<name>A0A1L9U0W4_9EURO</name>
<dbReference type="SUPFAM" id="SSF48208">
    <property type="entry name" value="Six-hairpin glycosidases"/>
    <property type="match status" value="1"/>
</dbReference>
<dbReference type="Proteomes" id="UP000184356">
    <property type="component" value="Unassembled WGS sequence"/>
</dbReference>
<dbReference type="AlphaFoldDB" id="A0A1L9U0W4"/>
<gene>
    <name evidence="4" type="ORF">ASPSYDRAFT_194380</name>
</gene>
<evidence type="ECO:0000313" key="4">
    <source>
        <dbReference type="EMBL" id="OJJ65292.1"/>
    </source>
</evidence>
<dbReference type="STRING" id="1036612.A0A1L9U0W4"/>
<comment type="similarity">
    <text evidence="2">Belongs to the glycosyl hydrolase 88 family.</text>
</comment>
<dbReference type="GO" id="GO:0000272">
    <property type="term" value="P:polysaccharide catabolic process"/>
    <property type="evidence" value="ECO:0007669"/>
    <property type="project" value="TreeGrafter"/>
</dbReference>
<evidence type="ECO:0008006" key="6">
    <source>
        <dbReference type="Google" id="ProtNLM"/>
    </source>
</evidence>
<feature type="compositionally biased region" description="Low complexity" evidence="3">
    <location>
        <begin position="1"/>
        <end position="16"/>
    </location>
</feature>
<dbReference type="RefSeq" id="XP_040709098.1">
    <property type="nucleotide sequence ID" value="XM_040843691.1"/>
</dbReference>
<dbReference type="VEuPathDB" id="FungiDB:ASPSYDRAFT_194380"/>
<dbReference type="InterPro" id="IPR008928">
    <property type="entry name" value="6-hairpin_glycosidase_sf"/>
</dbReference>
<sequence length="527" mass="58413">MAAFSPSQTPSTSSSPNDLSPTRKKRKAESITSLSDGPTDAEVTLETSLIANIAELFDENIIAKIFRTASSSLTDSSIFTKPDGVPLGYPETVPQTGPNAGRYEFRDPEFWTCGFFPGSLYALLERTTKYPHRSLIESSLFRPKLHDVRSQLRVLSKRWSKSLHSMAFRTDTHDIGFIVMPALKRDWEILGNEQSLRSIIQAARSLATRYVSTAGTIRSWDCLVKKEITVTDQTENVLVIIDSLCNLDLLYYASAHSGDGNLADLATAHARTLLQTHLRLEQGISVPKFGYQGQIYSTCHVANINPATGHLKWRWTAQGYDNNSTWSRGQAWAILGYAQVYTWTKETIFLDAACGCAEYFLYRLATAPGCVEIDADESQDLFPKTRTTTTKGRHVPLWDFDAPVNPEEPLRDSSAGVIAANGMLIIFQSLLGLGQDALARRFLNAALEIVQDTIDLCLAEETARFVTDGKSITVGDSIPGSIFESILKNGTANNNQHARRRYCNHGLVYGDYYLIEFGNRLLDLGLA</sequence>
<dbReference type="FunFam" id="1.50.10.10:FF:000048">
    <property type="entry name" value="Unsaturated chondroitin disaccharide hydrolase"/>
    <property type="match status" value="1"/>
</dbReference>
<dbReference type="GO" id="GO:0052757">
    <property type="term" value="F:chondroitin hydrolase activity"/>
    <property type="evidence" value="ECO:0007669"/>
    <property type="project" value="TreeGrafter"/>
</dbReference>
<dbReference type="InterPro" id="IPR012341">
    <property type="entry name" value="6hp_glycosidase-like_sf"/>
</dbReference>
<proteinExistence type="inferred from homology"/>
<dbReference type="OrthoDB" id="2317065at2759"/>
<dbReference type="InterPro" id="IPR052369">
    <property type="entry name" value="UG_Glycosaminoglycan_Hydrolase"/>
</dbReference>
<dbReference type="EMBL" id="KV878582">
    <property type="protein sequence ID" value="OJJ65292.1"/>
    <property type="molecule type" value="Genomic_DNA"/>
</dbReference>
<evidence type="ECO:0000313" key="5">
    <source>
        <dbReference type="Proteomes" id="UP000184356"/>
    </source>
</evidence>
<dbReference type="PANTHER" id="PTHR36845">
    <property type="entry name" value="HYDROLASE, PUTATIVE (AFU_ORTHOLOGUE AFUA_7G05090)-RELATED"/>
    <property type="match status" value="1"/>
</dbReference>
<dbReference type="Gene3D" id="1.50.10.10">
    <property type="match status" value="1"/>
</dbReference>
<evidence type="ECO:0000256" key="3">
    <source>
        <dbReference type="SAM" id="MobiDB-lite"/>
    </source>
</evidence>
<dbReference type="GeneID" id="63759764"/>
<keyword evidence="1" id="KW-0378">Hydrolase</keyword>
<protein>
    <recommendedName>
        <fullName evidence="6">Unsaturated glucuronyl hydrolase</fullName>
    </recommendedName>
</protein>
<dbReference type="PANTHER" id="PTHR36845:SF1">
    <property type="entry name" value="HYDROLASE, PUTATIVE (AFU_ORTHOLOGUE AFUA_7G05090)-RELATED"/>
    <property type="match status" value="1"/>
</dbReference>
<reference evidence="5" key="1">
    <citation type="journal article" date="2017" name="Genome Biol.">
        <title>Comparative genomics reveals high biological diversity and specific adaptations in the industrially and medically important fungal genus Aspergillus.</title>
        <authorList>
            <person name="de Vries R.P."/>
            <person name="Riley R."/>
            <person name="Wiebenga A."/>
            <person name="Aguilar-Osorio G."/>
            <person name="Amillis S."/>
            <person name="Uchima C.A."/>
            <person name="Anderluh G."/>
            <person name="Asadollahi M."/>
            <person name="Askin M."/>
            <person name="Barry K."/>
            <person name="Battaglia E."/>
            <person name="Bayram O."/>
            <person name="Benocci T."/>
            <person name="Braus-Stromeyer S.A."/>
            <person name="Caldana C."/>
            <person name="Canovas D."/>
            <person name="Cerqueira G.C."/>
            <person name="Chen F."/>
            <person name="Chen W."/>
            <person name="Choi C."/>
            <person name="Clum A."/>
            <person name="Dos Santos R.A."/>
            <person name="Damasio A.R."/>
            <person name="Diallinas G."/>
            <person name="Emri T."/>
            <person name="Fekete E."/>
            <person name="Flipphi M."/>
            <person name="Freyberg S."/>
            <person name="Gallo A."/>
            <person name="Gournas C."/>
            <person name="Habgood R."/>
            <person name="Hainaut M."/>
            <person name="Harispe M.L."/>
            <person name="Henrissat B."/>
            <person name="Hilden K.S."/>
            <person name="Hope R."/>
            <person name="Hossain A."/>
            <person name="Karabika E."/>
            <person name="Karaffa L."/>
            <person name="Karanyi Z."/>
            <person name="Krasevec N."/>
            <person name="Kuo A."/>
            <person name="Kusch H."/>
            <person name="LaButti K."/>
            <person name="Lagendijk E.L."/>
            <person name="Lapidus A."/>
            <person name="Levasseur A."/>
            <person name="Lindquist E."/>
            <person name="Lipzen A."/>
            <person name="Logrieco A.F."/>
            <person name="MacCabe A."/>
            <person name="Maekelae M.R."/>
            <person name="Malavazi I."/>
            <person name="Melin P."/>
            <person name="Meyer V."/>
            <person name="Mielnichuk N."/>
            <person name="Miskei M."/>
            <person name="Molnar A.P."/>
            <person name="Mule G."/>
            <person name="Ngan C.Y."/>
            <person name="Orejas M."/>
            <person name="Orosz E."/>
            <person name="Ouedraogo J.P."/>
            <person name="Overkamp K.M."/>
            <person name="Park H.-S."/>
            <person name="Perrone G."/>
            <person name="Piumi F."/>
            <person name="Punt P.J."/>
            <person name="Ram A.F."/>
            <person name="Ramon A."/>
            <person name="Rauscher S."/>
            <person name="Record E."/>
            <person name="Riano-Pachon D.M."/>
            <person name="Robert V."/>
            <person name="Roehrig J."/>
            <person name="Ruller R."/>
            <person name="Salamov A."/>
            <person name="Salih N.S."/>
            <person name="Samson R.A."/>
            <person name="Sandor E."/>
            <person name="Sanguinetti M."/>
            <person name="Schuetze T."/>
            <person name="Sepcic K."/>
            <person name="Shelest E."/>
            <person name="Sherlock G."/>
            <person name="Sophianopoulou V."/>
            <person name="Squina F.M."/>
            <person name="Sun H."/>
            <person name="Susca A."/>
            <person name="Todd R.B."/>
            <person name="Tsang A."/>
            <person name="Unkles S.E."/>
            <person name="van de Wiele N."/>
            <person name="van Rossen-Uffink D."/>
            <person name="Oliveira J.V."/>
            <person name="Vesth T.C."/>
            <person name="Visser J."/>
            <person name="Yu J.-H."/>
            <person name="Zhou M."/>
            <person name="Andersen M.R."/>
            <person name="Archer D.B."/>
            <person name="Baker S.E."/>
            <person name="Benoit I."/>
            <person name="Brakhage A.A."/>
            <person name="Braus G.H."/>
            <person name="Fischer R."/>
            <person name="Frisvad J.C."/>
            <person name="Goldman G.H."/>
            <person name="Houbraken J."/>
            <person name="Oakley B."/>
            <person name="Pocsi I."/>
            <person name="Scazzocchio C."/>
            <person name="Seiboth B."/>
            <person name="vanKuyk P.A."/>
            <person name="Wortman J."/>
            <person name="Dyer P.S."/>
            <person name="Grigoriev I.V."/>
        </authorList>
    </citation>
    <scope>NUCLEOTIDE SEQUENCE [LARGE SCALE GENOMIC DNA]</scope>
    <source>
        <strain evidence="5">CBS 593.65</strain>
    </source>
</reference>
<organism evidence="4 5">
    <name type="scientific">Aspergillus sydowii CBS 593.65</name>
    <dbReference type="NCBI Taxonomy" id="1036612"/>
    <lineage>
        <taxon>Eukaryota</taxon>
        <taxon>Fungi</taxon>
        <taxon>Dikarya</taxon>
        <taxon>Ascomycota</taxon>
        <taxon>Pezizomycotina</taxon>
        <taxon>Eurotiomycetes</taxon>
        <taxon>Eurotiomycetidae</taxon>
        <taxon>Eurotiales</taxon>
        <taxon>Aspergillaceae</taxon>
        <taxon>Aspergillus</taxon>
        <taxon>Aspergillus subgen. Nidulantes</taxon>
    </lineage>
</organism>
<evidence type="ECO:0000256" key="1">
    <source>
        <dbReference type="ARBA" id="ARBA00022801"/>
    </source>
</evidence>